<dbReference type="AlphaFoldDB" id="A0A0A9CJQ9"/>
<sequence length="165" mass="18374">MNLAPQLDEQLRGMDKPPQLQLDSMQLDIASAFYAGKPEVAATAAALSRALGPSPTLPRRQPSPQSGQSSLMLWPPVMWCLAAAVKHPMPLPTLPPIKRLQVLRTTSGLATTLPLLEALPVAKLQWPSCRCVARCDRHPHCCSKNHQSRRRWYCCQHLQPLWARC</sequence>
<organism evidence="1">
    <name type="scientific">Arundo donax</name>
    <name type="common">Giant reed</name>
    <name type="synonym">Donax arundinaceus</name>
    <dbReference type="NCBI Taxonomy" id="35708"/>
    <lineage>
        <taxon>Eukaryota</taxon>
        <taxon>Viridiplantae</taxon>
        <taxon>Streptophyta</taxon>
        <taxon>Embryophyta</taxon>
        <taxon>Tracheophyta</taxon>
        <taxon>Spermatophyta</taxon>
        <taxon>Magnoliopsida</taxon>
        <taxon>Liliopsida</taxon>
        <taxon>Poales</taxon>
        <taxon>Poaceae</taxon>
        <taxon>PACMAD clade</taxon>
        <taxon>Arundinoideae</taxon>
        <taxon>Arundineae</taxon>
        <taxon>Arundo</taxon>
    </lineage>
</organism>
<accession>A0A0A9CJQ9</accession>
<evidence type="ECO:0000313" key="1">
    <source>
        <dbReference type="EMBL" id="JAD75831.1"/>
    </source>
</evidence>
<reference evidence="1" key="2">
    <citation type="journal article" date="2015" name="Data Brief">
        <title>Shoot transcriptome of the giant reed, Arundo donax.</title>
        <authorList>
            <person name="Barrero R.A."/>
            <person name="Guerrero F.D."/>
            <person name="Moolhuijzen P."/>
            <person name="Goolsby J.A."/>
            <person name="Tidwell J."/>
            <person name="Bellgard S.E."/>
            <person name="Bellgard M.I."/>
        </authorList>
    </citation>
    <scope>NUCLEOTIDE SEQUENCE</scope>
    <source>
        <tissue evidence="1">Shoot tissue taken approximately 20 cm above the soil surface</tissue>
    </source>
</reference>
<proteinExistence type="predicted"/>
<name>A0A0A9CJQ9_ARUDO</name>
<dbReference type="EMBL" id="GBRH01222064">
    <property type="protein sequence ID" value="JAD75831.1"/>
    <property type="molecule type" value="Transcribed_RNA"/>
</dbReference>
<protein>
    <submittedName>
        <fullName evidence="1">Uncharacterized protein</fullName>
    </submittedName>
</protein>
<reference evidence="1" key="1">
    <citation type="submission" date="2014-09" db="EMBL/GenBank/DDBJ databases">
        <authorList>
            <person name="Magalhaes I.L.F."/>
            <person name="Oliveira U."/>
            <person name="Santos F.R."/>
            <person name="Vidigal T.H.D.A."/>
            <person name="Brescovit A.D."/>
            <person name="Santos A.J."/>
        </authorList>
    </citation>
    <scope>NUCLEOTIDE SEQUENCE</scope>
    <source>
        <tissue evidence="1">Shoot tissue taken approximately 20 cm above the soil surface</tissue>
    </source>
</reference>